<organism evidence="4 5">
    <name type="scientific">Digitaria exilis</name>
    <dbReference type="NCBI Taxonomy" id="1010633"/>
    <lineage>
        <taxon>Eukaryota</taxon>
        <taxon>Viridiplantae</taxon>
        <taxon>Streptophyta</taxon>
        <taxon>Embryophyta</taxon>
        <taxon>Tracheophyta</taxon>
        <taxon>Spermatophyta</taxon>
        <taxon>Magnoliopsida</taxon>
        <taxon>Liliopsida</taxon>
        <taxon>Poales</taxon>
        <taxon>Poaceae</taxon>
        <taxon>PACMAD clade</taxon>
        <taxon>Panicoideae</taxon>
        <taxon>Panicodae</taxon>
        <taxon>Paniceae</taxon>
        <taxon>Anthephorinae</taxon>
        <taxon>Digitaria</taxon>
    </lineage>
</organism>
<name>A0A835BX75_9POAL</name>
<evidence type="ECO:0000256" key="1">
    <source>
        <dbReference type="SAM" id="MobiDB-lite"/>
    </source>
</evidence>
<proteinExistence type="predicted"/>
<dbReference type="InterPro" id="IPR025315">
    <property type="entry name" value="DUF4220"/>
</dbReference>
<dbReference type="EMBL" id="JACEFO010001778">
    <property type="protein sequence ID" value="KAF8703382.1"/>
    <property type="molecule type" value="Genomic_DNA"/>
</dbReference>
<feature type="region of interest" description="Disordered" evidence="1">
    <location>
        <begin position="282"/>
        <end position="305"/>
    </location>
</feature>
<feature type="transmembrane region" description="Helical" evidence="2">
    <location>
        <begin position="690"/>
        <end position="712"/>
    </location>
</feature>
<sequence>MAGFSQRLIRLWNEWQLGGLVLLSMLLQLLLLATARYRRRWRPYARWKAFFWIVHIGAKFLPTYCLGILSKATARNANADLEAFWASILLFHLSGVDDFTALTLEDNKLWPRHGAILLSQAGSAAYVFFHYFLDPGSGPLLLPFVMVFVASFVKCVEQVCALSHGKIEALWASVVGDPDPGPDFDDTMDQVNAKYRKGCPVCLDFHWESSVVEQRATIARSPSTMHASPRGSQNPPTETTARHHHHHIHISEEHAETSVFASGDRPTARDFYMQSGGVHARWEETAPSTSTMPSTSSRQQSDSADQCEIMVVDDAAGPSNSNPPMPASATLGTLSVRTPQETSETNDPESVCRGHVASATTTCTLISLCASGEVPPNNSDTMSATIRSAHKLFSTFKVVFADGIFSFKDRRFSQEVFRGKDAEWAFKVIDVELSLAYDMLYTKASVSSATVGLLIRGMSLVLTLASSLLILFSTVGDSKYRLKHKGITYALLLGALLVDVVILVDYIRSDWSLVGNRSPACCHRSAYKARWSESMAQYNLIAFCVSSLPPPCPIQSCLSNLLGHSLLKKVGLLDFLDNMRSIQYVGVTKDLKDTIFEELKNKVIWAIGYDDYYKRFTISRGDWVLGHGMEGEGRHSSTLGLGWSIEGSEFDESLLMWHIATDLCYRSEIASEMPIRDDEIRKHRDVSRTLSNYLVYIMVAHPLMLSSSTIMATKRLKDTCAELRRFLLKHPDPLDEPSVHAALLEVDTPLRASVVKGDKSMSVLWDGCYLAKELQVMREAKWEIICKVWVEMLCYAGIQCGGYYHAEELRDGGEMLTFACFLMTHLGMGKHYMIEVGEATADFISPDE</sequence>
<feature type="transmembrane region" description="Helical" evidence="2">
    <location>
        <begin position="15"/>
        <end position="37"/>
    </location>
</feature>
<keyword evidence="5" id="KW-1185">Reference proteome</keyword>
<evidence type="ECO:0000259" key="3">
    <source>
        <dbReference type="Pfam" id="PF13968"/>
    </source>
</evidence>
<dbReference type="Pfam" id="PF04578">
    <property type="entry name" value="DUF594"/>
    <property type="match status" value="1"/>
</dbReference>
<comment type="caution">
    <text evidence="4">The sequence shown here is derived from an EMBL/GenBank/DDBJ whole genome shotgun (WGS) entry which is preliminary data.</text>
</comment>
<feature type="transmembrane region" description="Helical" evidence="2">
    <location>
        <begin position="453"/>
        <end position="475"/>
    </location>
</feature>
<dbReference type="AlphaFoldDB" id="A0A835BX75"/>
<feature type="region of interest" description="Disordered" evidence="1">
    <location>
        <begin position="219"/>
        <end position="259"/>
    </location>
</feature>
<feature type="transmembrane region" description="Helical" evidence="2">
    <location>
        <begin position="139"/>
        <end position="156"/>
    </location>
</feature>
<feature type="domain" description="DUF4220" evidence="3">
    <location>
        <begin position="52"/>
        <end position="211"/>
    </location>
</feature>
<reference evidence="4" key="1">
    <citation type="submission" date="2020-07" db="EMBL/GenBank/DDBJ databases">
        <title>Genome sequence and genetic diversity analysis of an under-domesticated orphan crop, white fonio (Digitaria exilis).</title>
        <authorList>
            <person name="Bennetzen J.L."/>
            <person name="Chen S."/>
            <person name="Ma X."/>
            <person name="Wang X."/>
            <person name="Yssel A.E.J."/>
            <person name="Chaluvadi S.R."/>
            <person name="Johnson M."/>
            <person name="Gangashetty P."/>
            <person name="Hamidou F."/>
            <person name="Sanogo M.D."/>
            <person name="Zwaenepoel A."/>
            <person name="Wallace J."/>
            <person name="Van De Peer Y."/>
            <person name="Van Deynze A."/>
        </authorList>
    </citation>
    <scope>NUCLEOTIDE SEQUENCE</scope>
    <source>
        <tissue evidence="4">Leaves</tissue>
    </source>
</reference>
<evidence type="ECO:0000313" key="4">
    <source>
        <dbReference type="EMBL" id="KAF8703382.1"/>
    </source>
</evidence>
<dbReference type="PANTHER" id="PTHR31325">
    <property type="entry name" value="OS01G0798800 PROTEIN-RELATED"/>
    <property type="match status" value="1"/>
</dbReference>
<dbReference type="Pfam" id="PF13968">
    <property type="entry name" value="DUF4220"/>
    <property type="match status" value="2"/>
</dbReference>
<evidence type="ECO:0000313" key="5">
    <source>
        <dbReference type="Proteomes" id="UP000636709"/>
    </source>
</evidence>
<feature type="transmembrane region" description="Helical" evidence="2">
    <location>
        <begin position="49"/>
        <end position="69"/>
    </location>
</feature>
<feature type="compositionally biased region" description="Polar residues" evidence="1">
    <location>
        <begin position="220"/>
        <end position="236"/>
    </location>
</feature>
<keyword evidence="2" id="KW-0472">Membrane</keyword>
<dbReference type="InterPro" id="IPR007658">
    <property type="entry name" value="DUF594"/>
</dbReference>
<dbReference type="Proteomes" id="UP000636709">
    <property type="component" value="Unassembled WGS sequence"/>
</dbReference>
<keyword evidence="2" id="KW-1133">Transmembrane helix</keyword>
<keyword evidence="2" id="KW-0812">Transmembrane</keyword>
<dbReference type="OrthoDB" id="1689146at2759"/>
<feature type="compositionally biased region" description="Low complexity" evidence="1">
    <location>
        <begin position="285"/>
        <end position="297"/>
    </location>
</feature>
<feature type="domain" description="DUF4220" evidence="3">
    <location>
        <begin position="362"/>
        <end position="542"/>
    </location>
</feature>
<evidence type="ECO:0000256" key="2">
    <source>
        <dbReference type="SAM" id="Phobius"/>
    </source>
</evidence>
<protein>
    <recommendedName>
        <fullName evidence="3">DUF4220 domain-containing protein</fullName>
    </recommendedName>
</protein>
<accession>A0A835BX75</accession>
<feature type="transmembrane region" description="Helical" evidence="2">
    <location>
        <begin position="487"/>
        <end position="507"/>
    </location>
</feature>
<gene>
    <name evidence="4" type="ORF">HU200_032183</name>
</gene>